<reference evidence="1" key="1">
    <citation type="submission" date="2019-11" db="EMBL/GenBank/DDBJ databases">
        <authorList>
            <person name="Feng L."/>
        </authorList>
    </citation>
    <scope>NUCLEOTIDE SEQUENCE</scope>
    <source>
        <strain evidence="1">CnexileLFYP112</strain>
    </source>
</reference>
<dbReference type="AlphaFoldDB" id="A0A6N2SQS5"/>
<protein>
    <submittedName>
        <fullName evidence="1">Uncharacterized protein</fullName>
    </submittedName>
</protein>
<sequence>MSDLFTLKSIPLTSEIGMVFKNFRIENKVTAKSINTKFNKASSYISKLEKGDIKKIDSDFFIELCNFISENSNGLEEILNRLALKYTDFSNESKLTIMNIDDLLIEYAIPQEFISETVSYMKKHDISVQELVSEINANKDICKREYYSLLPENIWYSYEDNIDAAIIKLCIPQSYIEDLLYNEKYKYIHRIIAEAILYSLFRLGNEKNARMEAFNRLELYHMVPKRSSISVNEENIEELLGGLEPDSAEAFKDVCAGLKVITVLSKEYGSKRIKQISKNMHEDLGFCFAYMALDLIDLEKQSHERKKEFLSELKSLIEKYSKKEEKKLDLYI</sequence>
<proteinExistence type="predicted"/>
<dbReference type="EMBL" id="CACRTG010000008">
    <property type="protein sequence ID" value="VYS95362.1"/>
    <property type="molecule type" value="Genomic_DNA"/>
</dbReference>
<gene>
    <name evidence="1" type="ORF">CNLFYP112_01430</name>
</gene>
<organism evidence="1">
    <name type="scientific">[Clostridium] nexile</name>
    <dbReference type="NCBI Taxonomy" id="29361"/>
    <lineage>
        <taxon>Bacteria</taxon>
        <taxon>Bacillati</taxon>
        <taxon>Bacillota</taxon>
        <taxon>Clostridia</taxon>
        <taxon>Lachnospirales</taxon>
        <taxon>Lachnospiraceae</taxon>
        <taxon>Tyzzerella</taxon>
    </lineage>
</organism>
<evidence type="ECO:0000313" key="1">
    <source>
        <dbReference type="EMBL" id="VYS95362.1"/>
    </source>
</evidence>
<accession>A0A6N2SQS5</accession>
<name>A0A6N2SQS5_9FIRM</name>